<evidence type="ECO:0000313" key="2">
    <source>
        <dbReference type="Proteomes" id="UP000237105"/>
    </source>
</evidence>
<dbReference type="AlphaFoldDB" id="A0A2P5AGA2"/>
<evidence type="ECO:0000313" key="1">
    <source>
        <dbReference type="EMBL" id="PON35568.1"/>
    </source>
</evidence>
<sequence length="74" mass="8553">TNIILRVLPSPQDARHLRYLEHKEVMDSPTVVLLGLAEVIQAEAEETKQREMLKPMQSPGQRDMISLELEWLMV</sequence>
<comment type="caution">
    <text evidence="1">The sequence shown here is derived from an EMBL/GenBank/DDBJ whole genome shotgun (WGS) entry which is preliminary data.</text>
</comment>
<name>A0A2P5AGA2_PARAD</name>
<proteinExistence type="predicted"/>
<gene>
    <name evidence="1" type="ORF">PanWU01x14_335170</name>
</gene>
<feature type="non-terminal residue" evidence="1">
    <location>
        <position position="1"/>
    </location>
</feature>
<reference evidence="2" key="1">
    <citation type="submission" date="2016-06" db="EMBL/GenBank/DDBJ databases">
        <title>Parallel loss of symbiosis genes in relatives of nitrogen-fixing non-legume Parasponia.</title>
        <authorList>
            <person name="Van Velzen R."/>
            <person name="Holmer R."/>
            <person name="Bu F."/>
            <person name="Rutten L."/>
            <person name="Van Zeijl A."/>
            <person name="Liu W."/>
            <person name="Santuari L."/>
            <person name="Cao Q."/>
            <person name="Sharma T."/>
            <person name="Shen D."/>
            <person name="Roswanjaya Y."/>
            <person name="Wardhani T."/>
            <person name="Kalhor M.S."/>
            <person name="Jansen J."/>
            <person name="Van den Hoogen J."/>
            <person name="Gungor B."/>
            <person name="Hartog M."/>
            <person name="Hontelez J."/>
            <person name="Verver J."/>
            <person name="Yang W.-C."/>
            <person name="Schijlen E."/>
            <person name="Repin R."/>
            <person name="Schilthuizen M."/>
            <person name="Schranz E."/>
            <person name="Heidstra R."/>
            <person name="Miyata K."/>
            <person name="Fedorova E."/>
            <person name="Kohlen W."/>
            <person name="Bisseling T."/>
            <person name="Smit S."/>
            <person name="Geurts R."/>
        </authorList>
    </citation>
    <scope>NUCLEOTIDE SEQUENCE [LARGE SCALE GENOMIC DNA]</scope>
    <source>
        <strain evidence="2">cv. WU1-14</strain>
    </source>
</reference>
<dbReference type="EMBL" id="JXTB01000606">
    <property type="protein sequence ID" value="PON35568.1"/>
    <property type="molecule type" value="Genomic_DNA"/>
</dbReference>
<protein>
    <submittedName>
        <fullName evidence="1">Uncharacterized protein</fullName>
    </submittedName>
</protein>
<accession>A0A2P5AGA2</accession>
<organism evidence="1 2">
    <name type="scientific">Parasponia andersonii</name>
    <name type="common">Sponia andersonii</name>
    <dbReference type="NCBI Taxonomy" id="3476"/>
    <lineage>
        <taxon>Eukaryota</taxon>
        <taxon>Viridiplantae</taxon>
        <taxon>Streptophyta</taxon>
        <taxon>Embryophyta</taxon>
        <taxon>Tracheophyta</taxon>
        <taxon>Spermatophyta</taxon>
        <taxon>Magnoliopsida</taxon>
        <taxon>eudicotyledons</taxon>
        <taxon>Gunneridae</taxon>
        <taxon>Pentapetalae</taxon>
        <taxon>rosids</taxon>
        <taxon>fabids</taxon>
        <taxon>Rosales</taxon>
        <taxon>Cannabaceae</taxon>
        <taxon>Parasponia</taxon>
    </lineage>
</organism>
<keyword evidence="2" id="KW-1185">Reference proteome</keyword>
<dbReference type="Proteomes" id="UP000237105">
    <property type="component" value="Unassembled WGS sequence"/>
</dbReference>